<feature type="region of interest" description="Disordered" evidence="7">
    <location>
        <begin position="1"/>
        <end position="23"/>
    </location>
</feature>
<dbReference type="InterPro" id="IPR042080">
    <property type="entry name" value="RNA_2'-PTrans_N"/>
</dbReference>
<protein>
    <recommendedName>
        <fullName evidence="3">2'-phosphotransferase</fullName>
        <ecNumber evidence="3">2.7.1.160</ecNumber>
    </recommendedName>
</protein>
<dbReference type="EMBL" id="JAVRRT010000003">
    <property type="protein sequence ID" value="KAK5173826.1"/>
    <property type="molecule type" value="Genomic_DNA"/>
</dbReference>
<evidence type="ECO:0000256" key="3">
    <source>
        <dbReference type="ARBA" id="ARBA00012007"/>
    </source>
</evidence>
<evidence type="ECO:0000256" key="2">
    <source>
        <dbReference type="ARBA" id="ARBA00009836"/>
    </source>
</evidence>
<evidence type="ECO:0000313" key="8">
    <source>
        <dbReference type="EMBL" id="KAK5173826.1"/>
    </source>
</evidence>
<feature type="region of interest" description="Disordered" evidence="7">
    <location>
        <begin position="278"/>
        <end position="304"/>
    </location>
</feature>
<dbReference type="RefSeq" id="XP_064662521.1">
    <property type="nucleotide sequence ID" value="XM_064799766.1"/>
</dbReference>
<keyword evidence="5" id="KW-0520">NAD</keyword>
<dbReference type="SUPFAM" id="SSF56399">
    <property type="entry name" value="ADP-ribosylation"/>
    <property type="match status" value="1"/>
</dbReference>
<dbReference type="InterPro" id="IPR042081">
    <property type="entry name" value="RNA_2'-PTrans_C"/>
</dbReference>
<evidence type="ECO:0000256" key="1">
    <source>
        <dbReference type="ARBA" id="ARBA00003343"/>
    </source>
</evidence>
<accession>A0AAV9PKP4</accession>
<dbReference type="InterPro" id="IPR002745">
    <property type="entry name" value="Ptrans_KptA/Tpt1"/>
</dbReference>
<comment type="similarity">
    <text evidence="2">Belongs to the KptA/TPT1 family.</text>
</comment>
<dbReference type="Proteomes" id="UP001337655">
    <property type="component" value="Unassembled WGS sequence"/>
</dbReference>
<dbReference type="GO" id="GO:0000215">
    <property type="term" value="F:tRNA 2'-phosphotransferase activity"/>
    <property type="evidence" value="ECO:0007669"/>
    <property type="project" value="UniProtKB-EC"/>
</dbReference>
<name>A0AAV9PKP4_9PEZI</name>
<dbReference type="EC" id="2.7.1.160" evidence="3"/>
<evidence type="ECO:0000313" key="9">
    <source>
        <dbReference type="Proteomes" id="UP001337655"/>
    </source>
</evidence>
<keyword evidence="9" id="KW-1185">Reference proteome</keyword>
<comment type="caution">
    <text evidence="8">The sequence shown here is derived from an EMBL/GenBank/DDBJ whole genome shotgun (WGS) entry which is preliminary data.</text>
</comment>
<dbReference type="Gene3D" id="1.10.10.970">
    <property type="entry name" value="RNA 2'-phosphotransferase, Tpt1/KptA family, N-terminal domain"/>
    <property type="match status" value="1"/>
</dbReference>
<dbReference type="Pfam" id="PF01885">
    <property type="entry name" value="PTS_2-RNA"/>
    <property type="match status" value="1"/>
</dbReference>
<sequence>MSSRGRGRGGGGRNNREPPSRSVQISKKLSWLLRHGAESENLPLGPGGFANLADVLNNRKLKALQITFDEVRQVVDENEKQRFTMVPVSNSADEVDGQAPEKAQTSDGPDGVKQTPLASTDPKDYKIRANQGHSLKVEAEGLLTSISLDSIPETAVHGTTHAAWPQILASGGLKPMGRTHVHFATGLPARFTTLPASDAVDGVEADTQAPVISGMRNSSTILVFVDVKKAMDAGLKFWTSENGVVLSEGDEEGMVGVQFFKRVEDRTGEGVLIEEGKVVKEAPSHWGQKGGGGGRGRGRGRGKA</sequence>
<dbReference type="PANTHER" id="PTHR12684:SF2">
    <property type="entry name" value="TRNA 2'-PHOSPHOTRANSFERASE 1"/>
    <property type="match status" value="1"/>
</dbReference>
<comment type="function">
    <text evidence="1">Catalyzes the last step of tRNA splicing, the transfer of the splice junction 2'-phosphate from ligated tRNA to NAD to produce ADP-ribose 1''-2'' cyclic phosphate.</text>
</comment>
<evidence type="ECO:0000256" key="6">
    <source>
        <dbReference type="ARBA" id="ARBA00047949"/>
    </source>
</evidence>
<evidence type="ECO:0000256" key="7">
    <source>
        <dbReference type="SAM" id="MobiDB-lite"/>
    </source>
</evidence>
<dbReference type="AlphaFoldDB" id="A0AAV9PKP4"/>
<evidence type="ECO:0000256" key="5">
    <source>
        <dbReference type="ARBA" id="ARBA00023027"/>
    </source>
</evidence>
<keyword evidence="4 8" id="KW-0808">Transferase</keyword>
<dbReference type="PANTHER" id="PTHR12684">
    <property type="entry name" value="PUTATIVE PHOSPHOTRANSFERASE"/>
    <property type="match status" value="1"/>
</dbReference>
<gene>
    <name evidence="8" type="primary">TPT1</name>
    <name evidence="8" type="ORF">LTR77_002507</name>
</gene>
<evidence type="ECO:0000256" key="4">
    <source>
        <dbReference type="ARBA" id="ARBA00022679"/>
    </source>
</evidence>
<organism evidence="8 9">
    <name type="scientific">Saxophila tyrrhenica</name>
    <dbReference type="NCBI Taxonomy" id="1690608"/>
    <lineage>
        <taxon>Eukaryota</taxon>
        <taxon>Fungi</taxon>
        <taxon>Dikarya</taxon>
        <taxon>Ascomycota</taxon>
        <taxon>Pezizomycotina</taxon>
        <taxon>Dothideomycetes</taxon>
        <taxon>Dothideomycetidae</taxon>
        <taxon>Mycosphaerellales</taxon>
        <taxon>Extremaceae</taxon>
        <taxon>Saxophila</taxon>
    </lineage>
</organism>
<feature type="region of interest" description="Disordered" evidence="7">
    <location>
        <begin position="86"/>
        <end position="124"/>
    </location>
</feature>
<dbReference type="GeneID" id="89923854"/>
<proteinExistence type="inferred from homology"/>
<comment type="catalytic activity">
    <reaction evidence="6">
        <text>2'-phospho-[ligated tRNA] + NAD(+) = mature tRNA + ADP-alpha-D-ribose 1'',2''-cyclic phosphate + nicotinamide</text>
        <dbReference type="Rhea" id="RHEA:23324"/>
        <dbReference type="Rhea" id="RHEA-COMP:11106"/>
        <dbReference type="Rhea" id="RHEA-COMP:11107"/>
        <dbReference type="ChEBI" id="CHEBI:17154"/>
        <dbReference type="ChEBI" id="CHEBI:57540"/>
        <dbReference type="ChEBI" id="CHEBI:76596"/>
        <dbReference type="ChEBI" id="CHEBI:82883"/>
        <dbReference type="ChEBI" id="CHEBI:85027"/>
        <dbReference type="EC" id="2.7.1.160"/>
    </reaction>
</comment>
<dbReference type="GO" id="GO:0006388">
    <property type="term" value="P:tRNA splicing, via endonucleolytic cleavage and ligation"/>
    <property type="evidence" value="ECO:0007669"/>
    <property type="project" value="TreeGrafter"/>
</dbReference>
<reference evidence="8 9" key="1">
    <citation type="submission" date="2023-08" db="EMBL/GenBank/DDBJ databases">
        <title>Black Yeasts Isolated from many extreme environments.</title>
        <authorList>
            <person name="Coleine C."/>
            <person name="Stajich J.E."/>
            <person name="Selbmann L."/>
        </authorList>
    </citation>
    <scope>NUCLEOTIDE SEQUENCE [LARGE SCALE GENOMIC DNA]</scope>
    <source>
        <strain evidence="8 9">CCFEE 5935</strain>
    </source>
</reference>
<dbReference type="Gene3D" id="3.20.170.30">
    <property type="match status" value="1"/>
</dbReference>